<reference evidence="4 5" key="1">
    <citation type="submission" date="2021-11" db="EMBL/GenBank/DDBJ databases">
        <title>Draft genome sequence of Actinomycetospora sp. SF1 isolated from the rhizosphere soil.</title>
        <authorList>
            <person name="Duangmal K."/>
            <person name="Chantavorakit T."/>
        </authorList>
    </citation>
    <scope>NUCLEOTIDE SEQUENCE [LARGE SCALE GENOMIC DNA]</scope>
    <source>
        <strain evidence="4 5">TBRC 5722</strain>
    </source>
</reference>
<evidence type="ECO:0000259" key="3">
    <source>
        <dbReference type="Pfam" id="PF03372"/>
    </source>
</evidence>
<dbReference type="InterPro" id="IPR036691">
    <property type="entry name" value="Endo/exonu/phosph_ase_sf"/>
</dbReference>
<name>A0ABS8P2M2_9PSEU</name>
<feature type="transmembrane region" description="Helical" evidence="2">
    <location>
        <begin position="122"/>
        <end position="145"/>
    </location>
</feature>
<dbReference type="Gene3D" id="3.60.10.10">
    <property type="entry name" value="Endonuclease/exonuclease/phosphatase"/>
    <property type="match status" value="1"/>
</dbReference>
<keyword evidence="5" id="KW-1185">Reference proteome</keyword>
<dbReference type="RefSeq" id="WP_230729991.1">
    <property type="nucleotide sequence ID" value="NZ_JAJNDB010000001.1"/>
</dbReference>
<protein>
    <submittedName>
        <fullName evidence="4">Endonuclease/exonuclease/phosphatase family protein</fullName>
    </submittedName>
</protein>
<keyword evidence="2" id="KW-1133">Transmembrane helix</keyword>
<proteinExistence type="predicted"/>
<keyword evidence="2" id="KW-0472">Membrane</keyword>
<feature type="transmembrane region" description="Helical" evidence="2">
    <location>
        <begin position="157"/>
        <end position="176"/>
    </location>
</feature>
<evidence type="ECO:0000313" key="4">
    <source>
        <dbReference type="EMBL" id="MCD2192313.1"/>
    </source>
</evidence>
<keyword evidence="2" id="KW-0812">Transmembrane</keyword>
<keyword evidence="4" id="KW-0540">Nuclease</keyword>
<keyword evidence="4" id="KW-0255">Endonuclease</keyword>
<feature type="compositionally biased region" description="Pro residues" evidence="1">
    <location>
        <begin position="31"/>
        <end position="51"/>
    </location>
</feature>
<dbReference type="InterPro" id="IPR005135">
    <property type="entry name" value="Endo/exonuclease/phosphatase"/>
</dbReference>
<keyword evidence="4" id="KW-0378">Hydrolase</keyword>
<feature type="compositionally biased region" description="Pro residues" evidence="1">
    <location>
        <begin position="62"/>
        <end position="78"/>
    </location>
</feature>
<gene>
    <name evidence="4" type="ORF">LQ327_02740</name>
</gene>
<dbReference type="GO" id="GO:0004519">
    <property type="term" value="F:endonuclease activity"/>
    <property type="evidence" value="ECO:0007669"/>
    <property type="project" value="UniProtKB-KW"/>
</dbReference>
<dbReference type="Proteomes" id="UP001199469">
    <property type="component" value="Unassembled WGS sequence"/>
</dbReference>
<organism evidence="4 5">
    <name type="scientific">Actinomycetospora endophytica</name>
    <dbReference type="NCBI Taxonomy" id="2291215"/>
    <lineage>
        <taxon>Bacteria</taxon>
        <taxon>Bacillati</taxon>
        <taxon>Actinomycetota</taxon>
        <taxon>Actinomycetes</taxon>
        <taxon>Pseudonocardiales</taxon>
        <taxon>Pseudonocardiaceae</taxon>
        <taxon>Actinomycetospora</taxon>
    </lineage>
</organism>
<dbReference type="EMBL" id="JAJNDB010000001">
    <property type="protein sequence ID" value="MCD2192313.1"/>
    <property type="molecule type" value="Genomic_DNA"/>
</dbReference>
<dbReference type="SUPFAM" id="SSF56219">
    <property type="entry name" value="DNase I-like"/>
    <property type="match status" value="1"/>
</dbReference>
<feature type="compositionally biased region" description="Basic residues" evidence="1">
    <location>
        <begin position="79"/>
        <end position="88"/>
    </location>
</feature>
<feature type="transmembrane region" description="Helical" evidence="2">
    <location>
        <begin position="89"/>
        <end position="110"/>
    </location>
</feature>
<feature type="region of interest" description="Disordered" evidence="1">
    <location>
        <begin position="1"/>
        <end position="89"/>
    </location>
</feature>
<evidence type="ECO:0000256" key="2">
    <source>
        <dbReference type="SAM" id="Phobius"/>
    </source>
</evidence>
<evidence type="ECO:0000256" key="1">
    <source>
        <dbReference type="SAM" id="MobiDB-lite"/>
    </source>
</evidence>
<comment type="caution">
    <text evidence="4">The sequence shown here is derived from an EMBL/GenBank/DDBJ whole genome shotgun (WGS) entry which is preliminary data.</text>
</comment>
<feature type="domain" description="Endonuclease/exonuclease/phosphatase" evidence="3">
    <location>
        <begin position="197"/>
        <end position="410"/>
    </location>
</feature>
<dbReference type="Pfam" id="PF03372">
    <property type="entry name" value="Exo_endo_phos"/>
    <property type="match status" value="1"/>
</dbReference>
<sequence length="420" mass="42992">MSTPPTRRFGPDGPEGRRWWEDGPDGGSGRPGPPGRQAPPGPPGPPRPPQAPRTARYGPPGWQVPPQGPSGPPAGGPPRRPRPPRRLRLPGPGGLIGALVVVAVAVVVLFPEVLDLDGRSPFAQIVAFRPQLAVAVVAVAALGALGAWTRRSGPDGLMVALALGLVGVIALVDVGGRAAGSAPAVGDGGTGDGLVVLSLNTYKGQADPDSLADLVRTRSPDLVALPEARGDLRRRLASRLDDDQGGSGYRSYSADDADDASGMTVFVKSSLGRPTVTQDRSGTYPSVVVDLPKSAPGVASGLRFVAVHPRSPRPGGTGSWARDVSGLSRWCDAGRPTVVAGDMNSTEDHRIFGDATASCSDAGSDTGDGLTGTWPSWLPGFLGAQIDHVLTADGPHPTAFEVVPAAGTDHRAVLARIGEG</sequence>
<accession>A0ABS8P2M2</accession>
<evidence type="ECO:0000313" key="5">
    <source>
        <dbReference type="Proteomes" id="UP001199469"/>
    </source>
</evidence>